<reference evidence="3 4" key="1">
    <citation type="journal article" date="2024" name="IMA Fungus">
        <title>Apiospora arundinis, a panoply of carbohydrate-active enzymes and secondary metabolites.</title>
        <authorList>
            <person name="Sorensen T."/>
            <person name="Petersen C."/>
            <person name="Muurmann A.T."/>
            <person name="Christiansen J.V."/>
            <person name="Brundto M.L."/>
            <person name="Overgaard C.K."/>
            <person name="Boysen A.T."/>
            <person name="Wollenberg R.D."/>
            <person name="Larsen T.O."/>
            <person name="Sorensen J.L."/>
            <person name="Nielsen K.L."/>
            <person name="Sondergaard T.E."/>
        </authorList>
    </citation>
    <scope>NUCLEOTIDE SEQUENCE [LARGE SCALE GENOMIC DNA]</scope>
    <source>
        <strain evidence="3 4">AAU 773</strain>
    </source>
</reference>
<dbReference type="Pfam" id="PF17100">
    <property type="entry name" value="NACHT_N"/>
    <property type="match status" value="1"/>
</dbReference>
<proteinExistence type="predicted"/>
<evidence type="ECO:0000313" key="3">
    <source>
        <dbReference type="EMBL" id="KAK8863178.1"/>
    </source>
</evidence>
<feature type="domain" description="NWD NACHT-NTPase N-terminal" evidence="2">
    <location>
        <begin position="38"/>
        <end position="149"/>
    </location>
</feature>
<accession>A0ABR2IHX4</accession>
<feature type="compositionally biased region" description="Polar residues" evidence="1">
    <location>
        <begin position="7"/>
        <end position="25"/>
    </location>
</feature>
<sequence>MRMANARETTPTSRNGGSWPISTPNHAPPATSAANPDIWAAAHEKFVKQERELATDYATHLAAVSDAATARPTGSMSADSAKSIVEQLQKEREEKQWHATFYGKDFKLRAQAKKLAKFFVWCDNATKNTLSAQPYAALAWSGVSILLPVSEHGHRLFRRREVRPTCEVGEMRKDFGLAP</sequence>
<comment type="caution">
    <text evidence="3">The sequence shown here is derived from an EMBL/GenBank/DDBJ whole genome shotgun (WGS) entry which is preliminary data.</text>
</comment>
<protein>
    <recommendedName>
        <fullName evidence="2">NWD NACHT-NTPase N-terminal domain-containing protein</fullName>
    </recommendedName>
</protein>
<name>A0ABR2IHX4_9PEZI</name>
<organism evidence="3 4">
    <name type="scientific">Apiospora arundinis</name>
    <dbReference type="NCBI Taxonomy" id="335852"/>
    <lineage>
        <taxon>Eukaryota</taxon>
        <taxon>Fungi</taxon>
        <taxon>Dikarya</taxon>
        <taxon>Ascomycota</taxon>
        <taxon>Pezizomycotina</taxon>
        <taxon>Sordariomycetes</taxon>
        <taxon>Xylariomycetidae</taxon>
        <taxon>Amphisphaeriales</taxon>
        <taxon>Apiosporaceae</taxon>
        <taxon>Apiospora</taxon>
    </lineage>
</organism>
<feature type="region of interest" description="Disordered" evidence="1">
    <location>
        <begin position="1"/>
        <end position="33"/>
    </location>
</feature>
<evidence type="ECO:0000313" key="4">
    <source>
        <dbReference type="Proteomes" id="UP001390339"/>
    </source>
</evidence>
<dbReference type="EMBL" id="JAPCWZ010000005">
    <property type="protein sequence ID" value="KAK8863178.1"/>
    <property type="molecule type" value="Genomic_DNA"/>
</dbReference>
<gene>
    <name evidence="3" type="ORF">PGQ11_009413</name>
</gene>
<dbReference type="InterPro" id="IPR031359">
    <property type="entry name" value="NACHT_N"/>
</dbReference>
<evidence type="ECO:0000259" key="2">
    <source>
        <dbReference type="Pfam" id="PF17100"/>
    </source>
</evidence>
<keyword evidence="4" id="KW-1185">Reference proteome</keyword>
<dbReference type="Proteomes" id="UP001390339">
    <property type="component" value="Unassembled WGS sequence"/>
</dbReference>
<evidence type="ECO:0000256" key="1">
    <source>
        <dbReference type="SAM" id="MobiDB-lite"/>
    </source>
</evidence>